<protein>
    <submittedName>
        <fullName evidence="2">Uncharacterized membrane protein SpoIIM, required for sporulation</fullName>
    </submittedName>
</protein>
<dbReference type="AlphaFoldDB" id="A0A1H4KF40"/>
<keyword evidence="1" id="KW-0812">Transmembrane</keyword>
<sequence length="332" mass="35956">MVSNGWIAVRRADWERLDALTREVETRGLKAMTAQDLRDFGLLYRRAAADLTAVRADRTAQPLAEHLNRLVSRAHNHVYSGQRTSILSVWRFLSVDYPRLFRRLWPYVAASLALCLLGALLGTLESIARPQFMRATLGPEMVATIERHEMWTKSVVSAKPQESSFIMTNNITVTFMVFAGGIAAGLPTIFMLFWNGMSVGIIATACRQHGMALDLWSFVAAHGALELPSIFIAGGAGLRIASGLLFPGSLSRRNALAQAGGEAVRLLAGTIPMLFVAGILEAFLSPTSAPRAVKFSVCALLLICLAYWLSEGGRARGENSQELPEGAVAGAA</sequence>
<dbReference type="PANTHER" id="PTHR35337:SF1">
    <property type="entry name" value="SLR1478 PROTEIN"/>
    <property type="match status" value="1"/>
</dbReference>
<feature type="transmembrane region" description="Helical" evidence="1">
    <location>
        <begin position="266"/>
        <end position="286"/>
    </location>
</feature>
<accession>A0A1H4KF40</accession>
<dbReference type="PANTHER" id="PTHR35337">
    <property type="entry name" value="SLR1478 PROTEIN"/>
    <property type="match status" value="1"/>
</dbReference>
<dbReference type="InterPro" id="IPR002798">
    <property type="entry name" value="SpoIIM-like"/>
</dbReference>
<dbReference type="Pfam" id="PF01944">
    <property type="entry name" value="SpoIIM"/>
    <property type="match status" value="1"/>
</dbReference>
<feature type="transmembrane region" description="Helical" evidence="1">
    <location>
        <begin position="104"/>
        <end position="124"/>
    </location>
</feature>
<feature type="transmembrane region" description="Helical" evidence="1">
    <location>
        <begin position="171"/>
        <end position="194"/>
    </location>
</feature>
<feature type="transmembrane region" description="Helical" evidence="1">
    <location>
        <begin position="292"/>
        <end position="310"/>
    </location>
</feature>
<organism evidence="2 3">
    <name type="scientific">Terriglobus roseus</name>
    <dbReference type="NCBI Taxonomy" id="392734"/>
    <lineage>
        <taxon>Bacteria</taxon>
        <taxon>Pseudomonadati</taxon>
        <taxon>Acidobacteriota</taxon>
        <taxon>Terriglobia</taxon>
        <taxon>Terriglobales</taxon>
        <taxon>Acidobacteriaceae</taxon>
        <taxon>Terriglobus</taxon>
    </lineage>
</organism>
<dbReference type="EMBL" id="FNSD01000001">
    <property type="protein sequence ID" value="SEB57003.1"/>
    <property type="molecule type" value="Genomic_DNA"/>
</dbReference>
<dbReference type="OrthoDB" id="9800053at2"/>
<dbReference type="RefSeq" id="WP_074652752.1">
    <property type="nucleotide sequence ID" value="NZ_FNSD01000001.1"/>
</dbReference>
<keyword evidence="1" id="KW-1133">Transmembrane helix</keyword>
<reference evidence="2 3" key="1">
    <citation type="submission" date="2016-10" db="EMBL/GenBank/DDBJ databases">
        <authorList>
            <person name="de Groot N.N."/>
        </authorList>
    </citation>
    <scope>NUCLEOTIDE SEQUENCE [LARGE SCALE GENOMIC DNA]</scope>
    <source>
        <strain evidence="2 3">AB35.6</strain>
    </source>
</reference>
<evidence type="ECO:0000313" key="3">
    <source>
        <dbReference type="Proteomes" id="UP000182409"/>
    </source>
</evidence>
<dbReference type="Proteomes" id="UP000182409">
    <property type="component" value="Unassembled WGS sequence"/>
</dbReference>
<evidence type="ECO:0000313" key="2">
    <source>
        <dbReference type="EMBL" id="SEB57003.1"/>
    </source>
</evidence>
<evidence type="ECO:0000256" key="1">
    <source>
        <dbReference type="SAM" id="Phobius"/>
    </source>
</evidence>
<keyword evidence="1" id="KW-0472">Membrane</keyword>
<name>A0A1H4KF40_9BACT</name>
<gene>
    <name evidence="2" type="ORF">SAMN05443244_1162</name>
</gene>
<proteinExistence type="predicted"/>